<evidence type="ECO:0000313" key="2">
    <source>
        <dbReference type="Proteomes" id="UP000178724"/>
    </source>
</evidence>
<organism evidence="1 2">
    <name type="scientific">candidate division WOR-1 bacterium RIFCSPHIGHO2_01_FULL_53_15</name>
    <dbReference type="NCBI Taxonomy" id="1802564"/>
    <lineage>
        <taxon>Bacteria</taxon>
        <taxon>Bacillati</taxon>
        <taxon>Saganbacteria</taxon>
    </lineage>
</organism>
<proteinExistence type="predicted"/>
<dbReference type="AlphaFoldDB" id="A0A1F4Q2N8"/>
<sequence length="77" mass="8940">MGKEVAFYYDSDEDILDISVGKPRRAVSTEISDDFFVRKDVKTHKIVGFSVLNFEKWFKGKKEERTVPISANFHLVK</sequence>
<dbReference type="Proteomes" id="UP000178724">
    <property type="component" value="Unassembled WGS sequence"/>
</dbReference>
<gene>
    <name evidence="1" type="ORF">A2625_04295</name>
</gene>
<comment type="caution">
    <text evidence="1">The sequence shown here is derived from an EMBL/GenBank/DDBJ whole genome shotgun (WGS) entry which is preliminary data.</text>
</comment>
<protein>
    <recommendedName>
        <fullName evidence="3">DUF2283 domain-containing protein</fullName>
    </recommendedName>
</protein>
<reference evidence="1 2" key="1">
    <citation type="journal article" date="2016" name="Nat. Commun.">
        <title>Thousands of microbial genomes shed light on interconnected biogeochemical processes in an aquifer system.</title>
        <authorList>
            <person name="Anantharaman K."/>
            <person name="Brown C.T."/>
            <person name="Hug L.A."/>
            <person name="Sharon I."/>
            <person name="Castelle C.J."/>
            <person name="Probst A.J."/>
            <person name="Thomas B.C."/>
            <person name="Singh A."/>
            <person name="Wilkins M.J."/>
            <person name="Karaoz U."/>
            <person name="Brodie E.L."/>
            <person name="Williams K.H."/>
            <person name="Hubbard S.S."/>
            <person name="Banfield J.F."/>
        </authorList>
    </citation>
    <scope>NUCLEOTIDE SEQUENCE [LARGE SCALE GENOMIC DNA]</scope>
</reference>
<evidence type="ECO:0000313" key="1">
    <source>
        <dbReference type="EMBL" id="OGB90184.1"/>
    </source>
</evidence>
<evidence type="ECO:0008006" key="3">
    <source>
        <dbReference type="Google" id="ProtNLM"/>
    </source>
</evidence>
<dbReference type="EMBL" id="METM01000014">
    <property type="protein sequence ID" value="OGB90184.1"/>
    <property type="molecule type" value="Genomic_DNA"/>
</dbReference>
<name>A0A1F4Q2N8_UNCSA</name>
<accession>A0A1F4Q2N8</accession>